<sequence>MASASIQIPTSFGHELRAWIRFRLVKTYDQMDDDNEHVSMEVGLLVGCELKICSRLLHSCSFRGTSRRLPAS</sequence>
<accession>A0ABR2P8R2</accession>
<organism evidence="1 2">
    <name type="scientific">Hibiscus sabdariffa</name>
    <name type="common">roselle</name>
    <dbReference type="NCBI Taxonomy" id="183260"/>
    <lineage>
        <taxon>Eukaryota</taxon>
        <taxon>Viridiplantae</taxon>
        <taxon>Streptophyta</taxon>
        <taxon>Embryophyta</taxon>
        <taxon>Tracheophyta</taxon>
        <taxon>Spermatophyta</taxon>
        <taxon>Magnoliopsida</taxon>
        <taxon>eudicotyledons</taxon>
        <taxon>Gunneridae</taxon>
        <taxon>Pentapetalae</taxon>
        <taxon>rosids</taxon>
        <taxon>malvids</taxon>
        <taxon>Malvales</taxon>
        <taxon>Malvaceae</taxon>
        <taxon>Malvoideae</taxon>
        <taxon>Hibiscus</taxon>
    </lineage>
</organism>
<name>A0ABR2P8R2_9ROSI</name>
<comment type="caution">
    <text evidence="1">The sequence shown here is derived from an EMBL/GenBank/DDBJ whole genome shotgun (WGS) entry which is preliminary data.</text>
</comment>
<evidence type="ECO:0000313" key="1">
    <source>
        <dbReference type="EMBL" id="KAK8984833.1"/>
    </source>
</evidence>
<protein>
    <submittedName>
        <fullName evidence="1">Uncharacterized protein</fullName>
    </submittedName>
</protein>
<reference evidence="1 2" key="1">
    <citation type="journal article" date="2024" name="G3 (Bethesda)">
        <title>Genome assembly of Hibiscus sabdariffa L. provides insights into metabolisms of medicinal natural products.</title>
        <authorList>
            <person name="Kim T."/>
        </authorList>
    </citation>
    <scope>NUCLEOTIDE SEQUENCE [LARGE SCALE GENOMIC DNA]</scope>
    <source>
        <strain evidence="1">TK-2024</strain>
        <tissue evidence="1">Old leaves</tissue>
    </source>
</reference>
<gene>
    <name evidence="1" type="ORF">V6N11_020146</name>
</gene>
<evidence type="ECO:0000313" key="2">
    <source>
        <dbReference type="Proteomes" id="UP001396334"/>
    </source>
</evidence>
<proteinExistence type="predicted"/>
<dbReference type="EMBL" id="JBBPBN010000075">
    <property type="protein sequence ID" value="KAK8984833.1"/>
    <property type="molecule type" value="Genomic_DNA"/>
</dbReference>
<keyword evidence="2" id="KW-1185">Reference proteome</keyword>
<dbReference type="Proteomes" id="UP001396334">
    <property type="component" value="Unassembled WGS sequence"/>
</dbReference>